<dbReference type="InterPro" id="IPR052159">
    <property type="entry name" value="Competence_DNA_uptake"/>
</dbReference>
<evidence type="ECO:0000256" key="5">
    <source>
        <dbReference type="ARBA" id="ARBA00023136"/>
    </source>
</evidence>
<dbReference type="InterPro" id="IPR004477">
    <property type="entry name" value="ComEC_N"/>
</dbReference>
<feature type="transmembrane region" description="Helical" evidence="6">
    <location>
        <begin position="421"/>
        <end position="439"/>
    </location>
</feature>
<sequence>MEPESVVSPWNRHPFIRLILPFTGGILGQVYYPLPVPAIKCVFIGCIVCLVLLQNLPIATKGYYNAISGFIVLALLFAAGAWITWKVDIKQDRRYFGNRYAGGAFLLIEVNSLPEEKANSYKALGMVSAVIGPCGLVSTSGQLILYWPKQLQLRKGSRFLTRAVPQRIANSGNPGSFDYEQFCARQQLFCQAYITQAAYFPLQTRRHTDWIENLAGWCLQQLKKYIGNGPEAGMAEALLIGYRQDMDKEVARAYSNAGIVHVIAISGMHLALLYSSLLVLLKFLPIRKYTGLLQAVIILFVLWTFALITGASASVLRAVVMCSVMVTGKFVIQQQGHSYNTFIASAFLVLSYDPYLLFDLGFQLSYLAVGSIMLFYNRIYELVSTRSKFIKLIWQSVAISLAAQLLTTPVTLFYFHQFPSYFLLANLVAVPLSTVVIYLEAFLLMLVPFPLLAAWMGKAVYWLIHFMNRVISWLGHLPGAVIEGIHFSALQMWLCYGLICSLAGWWMRGWKQGCLFALLCCWGMAADEALWQLRIREQKWLMVYHSPRQTIIDCIQGNKAMHLATTDTLPELVRLARSALGVTATLKLSHYGNYIAFGGKRIMLAGALPRCYTRQPLKLDYLVVTDQTSSRLSQLRRLYDFKLLVLPAGIRKHKREQWRADCRQAQQAYYDVDEQKALMINMKY</sequence>
<feature type="transmembrane region" description="Helical" evidence="6">
    <location>
        <begin position="339"/>
        <end position="358"/>
    </location>
</feature>
<feature type="transmembrane region" description="Helical" evidence="6">
    <location>
        <begin position="258"/>
        <end position="280"/>
    </location>
</feature>
<name>A0A1H4G7Z9_9BACT</name>
<evidence type="ECO:0000256" key="1">
    <source>
        <dbReference type="ARBA" id="ARBA00004651"/>
    </source>
</evidence>
<evidence type="ECO:0000313" key="9">
    <source>
        <dbReference type="EMBL" id="SEB05018.1"/>
    </source>
</evidence>
<keyword evidence="10" id="KW-1185">Reference proteome</keyword>
<evidence type="ECO:0000259" key="7">
    <source>
        <dbReference type="Pfam" id="PF03772"/>
    </source>
</evidence>
<dbReference type="Pfam" id="PF03772">
    <property type="entry name" value="Competence"/>
    <property type="match status" value="1"/>
</dbReference>
<evidence type="ECO:0000256" key="6">
    <source>
        <dbReference type="SAM" id="Phobius"/>
    </source>
</evidence>
<dbReference type="GO" id="GO:0005886">
    <property type="term" value="C:plasma membrane"/>
    <property type="evidence" value="ECO:0007669"/>
    <property type="project" value="UniProtKB-SubCell"/>
</dbReference>
<accession>A0A1H4G7Z9</accession>
<gene>
    <name evidence="9" type="ORF">SAMN05660909_04973</name>
</gene>
<dbReference type="AlphaFoldDB" id="A0A1H4G7Z9"/>
<keyword evidence="5 6" id="KW-0472">Membrane</keyword>
<keyword evidence="3 6" id="KW-0812">Transmembrane</keyword>
<feature type="transmembrane region" description="Helical" evidence="6">
    <location>
        <begin position="41"/>
        <end position="60"/>
    </location>
</feature>
<dbReference type="RefSeq" id="WP_089765211.1">
    <property type="nucleotide sequence ID" value="NZ_BKAT01000054.1"/>
</dbReference>
<feature type="transmembrane region" description="Helical" evidence="6">
    <location>
        <begin position="484"/>
        <end position="507"/>
    </location>
</feature>
<evidence type="ECO:0000256" key="3">
    <source>
        <dbReference type="ARBA" id="ARBA00022692"/>
    </source>
</evidence>
<dbReference type="STRING" id="408074.SAMN05660909_04973"/>
<evidence type="ECO:0000256" key="4">
    <source>
        <dbReference type="ARBA" id="ARBA00022989"/>
    </source>
</evidence>
<protein>
    <submittedName>
        <fullName evidence="9">Competence protein ComEC</fullName>
    </submittedName>
</protein>
<feature type="domain" description="DUF4131" evidence="8">
    <location>
        <begin position="34"/>
        <end position="197"/>
    </location>
</feature>
<dbReference type="EMBL" id="FNRL01000033">
    <property type="protein sequence ID" value="SEB05018.1"/>
    <property type="molecule type" value="Genomic_DNA"/>
</dbReference>
<feature type="transmembrane region" description="Helical" evidence="6">
    <location>
        <begin position="66"/>
        <end position="85"/>
    </location>
</feature>
<feature type="transmembrane region" description="Helical" evidence="6">
    <location>
        <begin position="364"/>
        <end position="380"/>
    </location>
</feature>
<feature type="transmembrane region" description="Helical" evidence="6">
    <location>
        <begin position="15"/>
        <end position="34"/>
    </location>
</feature>
<dbReference type="Pfam" id="PF13567">
    <property type="entry name" value="DUF4131"/>
    <property type="match status" value="1"/>
</dbReference>
<dbReference type="Proteomes" id="UP000199656">
    <property type="component" value="Unassembled WGS sequence"/>
</dbReference>
<feature type="transmembrane region" description="Helical" evidence="6">
    <location>
        <begin position="292"/>
        <end position="309"/>
    </location>
</feature>
<dbReference type="OrthoDB" id="9761531at2"/>
<evidence type="ECO:0000259" key="8">
    <source>
        <dbReference type="Pfam" id="PF13567"/>
    </source>
</evidence>
<feature type="transmembrane region" description="Helical" evidence="6">
    <location>
        <begin position="392"/>
        <end position="415"/>
    </location>
</feature>
<dbReference type="PANTHER" id="PTHR30619:SF1">
    <property type="entry name" value="RECOMBINATION PROTEIN 2"/>
    <property type="match status" value="1"/>
</dbReference>
<evidence type="ECO:0000313" key="10">
    <source>
        <dbReference type="Proteomes" id="UP000199656"/>
    </source>
</evidence>
<dbReference type="PANTHER" id="PTHR30619">
    <property type="entry name" value="DNA INTERNALIZATION/COMPETENCE PROTEIN COMEC/REC2"/>
    <property type="match status" value="1"/>
</dbReference>
<feature type="domain" description="ComEC/Rec2-related protein" evidence="7">
    <location>
        <begin position="238"/>
        <end position="508"/>
    </location>
</feature>
<reference evidence="10" key="1">
    <citation type="submission" date="2016-10" db="EMBL/GenBank/DDBJ databases">
        <authorList>
            <person name="Varghese N."/>
            <person name="Submissions S."/>
        </authorList>
    </citation>
    <scope>NUCLEOTIDE SEQUENCE [LARGE SCALE GENOMIC DNA]</scope>
    <source>
        <strain evidence="10">DSM 23920</strain>
    </source>
</reference>
<evidence type="ECO:0000256" key="2">
    <source>
        <dbReference type="ARBA" id="ARBA00022475"/>
    </source>
</evidence>
<feature type="transmembrane region" description="Helical" evidence="6">
    <location>
        <begin position="446"/>
        <end position="464"/>
    </location>
</feature>
<dbReference type="NCBIfam" id="TIGR00360">
    <property type="entry name" value="ComEC_N-term"/>
    <property type="match status" value="1"/>
</dbReference>
<dbReference type="InterPro" id="IPR025405">
    <property type="entry name" value="DUF4131"/>
</dbReference>
<keyword evidence="2" id="KW-1003">Cell membrane</keyword>
<keyword evidence="4 6" id="KW-1133">Transmembrane helix</keyword>
<proteinExistence type="predicted"/>
<organism evidence="9 10">
    <name type="scientific">Chitinophaga terrae</name>
    <name type="common">ex Kim and Jung 2007</name>
    <dbReference type="NCBI Taxonomy" id="408074"/>
    <lineage>
        <taxon>Bacteria</taxon>
        <taxon>Pseudomonadati</taxon>
        <taxon>Bacteroidota</taxon>
        <taxon>Chitinophagia</taxon>
        <taxon>Chitinophagales</taxon>
        <taxon>Chitinophagaceae</taxon>
        <taxon>Chitinophaga</taxon>
    </lineage>
</organism>
<comment type="subcellular location">
    <subcellularLocation>
        <location evidence="1">Cell membrane</location>
        <topology evidence="1">Multi-pass membrane protein</topology>
    </subcellularLocation>
</comment>